<dbReference type="Pfam" id="PF01037">
    <property type="entry name" value="AsnC_trans_reg"/>
    <property type="match status" value="1"/>
</dbReference>
<accession>A0A916JSH5</accession>
<dbReference type="Pfam" id="PF13412">
    <property type="entry name" value="HTH_24"/>
    <property type="match status" value="1"/>
</dbReference>
<dbReference type="RefSeq" id="WP_218090176.1">
    <property type="nucleotide sequence ID" value="NZ_CAJVAS010000001.1"/>
</dbReference>
<dbReference type="InterPro" id="IPR011991">
    <property type="entry name" value="ArsR-like_HTH"/>
</dbReference>
<dbReference type="InterPro" id="IPR019888">
    <property type="entry name" value="Tscrpt_reg_AsnC-like"/>
</dbReference>
<dbReference type="FunFam" id="1.10.10.10:FF:000186">
    <property type="entry name" value="AsnC family transcriptional regulator"/>
    <property type="match status" value="1"/>
</dbReference>
<gene>
    <name evidence="5" type="primary">lrpC</name>
    <name evidence="5" type="ORF">PAESOLCIP111_00366</name>
</gene>
<dbReference type="EMBL" id="CAJVAS010000001">
    <property type="protein sequence ID" value="CAG7600104.1"/>
    <property type="molecule type" value="Genomic_DNA"/>
</dbReference>
<keyword evidence="2" id="KW-0238">DNA-binding</keyword>
<name>A0A916JSH5_9BACL</name>
<proteinExistence type="predicted"/>
<dbReference type="AlphaFoldDB" id="A0A916JSH5"/>
<dbReference type="GO" id="GO:0005829">
    <property type="term" value="C:cytosol"/>
    <property type="evidence" value="ECO:0007669"/>
    <property type="project" value="TreeGrafter"/>
</dbReference>
<sequence length="152" mass="16988">MDQTDYKILSVLHENARIPMSEMSRMIAMSQPAATERVRKLEEQGVIQGYRADLSPKKLGKLTSAFVLFKTNQCKDFLAFAEQAPEIIDLYRISGESNYLMKVMTESSETMAQFLDSCNPFGFTTPLIVLSTAFEDKSLVAEHAAPNGMPQP</sequence>
<dbReference type="InterPro" id="IPR019887">
    <property type="entry name" value="Tscrpt_reg_AsnC/Lrp_C"/>
</dbReference>
<evidence type="ECO:0000313" key="6">
    <source>
        <dbReference type="Proteomes" id="UP000693672"/>
    </source>
</evidence>
<dbReference type="GO" id="GO:0043200">
    <property type="term" value="P:response to amino acid"/>
    <property type="evidence" value="ECO:0007669"/>
    <property type="project" value="TreeGrafter"/>
</dbReference>
<dbReference type="SMART" id="SM00344">
    <property type="entry name" value="HTH_ASNC"/>
    <property type="match status" value="1"/>
</dbReference>
<evidence type="ECO:0000256" key="2">
    <source>
        <dbReference type="ARBA" id="ARBA00023125"/>
    </source>
</evidence>
<evidence type="ECO:0000313" key="5">
    <source>
        <dbReference type="EMBL" id="CAG7600104.1"/>
    </source>
</evidence>
<dbReference type="Proteomes" id="UP000693672">
    <property type="component" value="Unassembled WGS sequence"/>
</dbReference>
<dbReference type="GO" id="GO:0043565">
    <property type="term" value="F:sequence-specific DNA binding"/>
    <property type="evidence" value="ECO:0007669"/>
    <property type="project" value="InterPro"/>
</dbReference>
<protein>
    <submittedName>
        <fullName evidence="5">HTH-type transcriptional regulator LrpC</fullName>
    </submittedName>
</protein>
<keyword evidence="6" id="KW-1185">Reference proteome</keyword>
<reference evidence="5" key="1">
    <citation type="submission" date="2021-06" db="EMBL/GenBank/DDBJ databases">
        <authorList>
            <person name="Criscuolo A."/>
        </authorList>
    </citation>
    <scope>NUCLEOTIDE SEQUENCE</scope>
    <source>
        <strain evidence="5">CIP111600</strain>
    </source>
</reference>
<dbReference type="CDD" id="cd00090">
    <property type="entry name" value="HTH_ARSR"/>
    <property type="match status" value="1"/>
</dbReference>
<keyword evidence="1" id="KW-0805">Transcription regulation</keyword>
<dbReference type="PROSITE" id="PS50956">
    <property type="entry name" value="HTH_ASNC_2"/>
    <property type="match status" value="1"/>
</dbReference>
<dbReference type="PANTHER" id="PTHR30154:SF20">
    <property type="entry name" value="LEUCINE-RESPONSIVE REGULATORY PROTEIN"/>
    <property type="match status" value="1"/>
</dbReference>
<dbReference type="InterPro" id="IPR019885">
    <property type="entry name" value="Tscrpt_reg_HTH_AsnC-type_CS"/>
</dbReference>
<comment type="caution">
    <text evidence="5">The sequence shown here is derived from an EMBL/GenBank/DDBJ whole genome shotgun (WGS) entry which is preliminary data.</text>
</comment>
<evidence type="ECO:0000256" key="1">
    <source>
        <dbReference type="ARBA" id="ARBA00023015"/>
    </source>
</evidence>
<evidence type="ECO:0000256" key="3">
    <source>
        <dbReference type="ARBA" id="ARBA00023163"/>
    </source>
</evidence>
<keyword evidence="3" id="KW-0804">Transcription</keyword>
<dbReference type="PANTHER" id="PTHR30154">
    <property type="entry name" value="LEUCINE-RESPONSIVE REGULATORY PROTEIN"/>
    <property type="match status" value="1"/>
</dbReference>
<dbReference type="PROSITE" id="PS00519">
    <property type="entry name" value="HTH_ASNC_1"/>
    <property type="match status" value="1"/>
</dbReference>
<evidence type="ECO:0000259" key="4">
    <source>
        <dbReference type="PROSITE" id="PS50956"/>
    </source>
</evidence>
<feature type="domain" description="HTH asnC-type" evidence="4">
    <location>
        <begin position="1"/>
        <end position="62"/>
    </location>
</feature>
<organism evidence="5 6">
    <name type="scientific">Paenibacillus solanacearum</name>
    <dbReference type="NCBI Taxonomy" id="2048548"/>
    <lineage>
        <taxon>Bacteria</taxon>
        <taxon>Bacillati</taxon>
        <taxon>Bacillota</taxon>
        <taxon>Bacilli</taxon>
        <taxon>Bacillales</taxon>
        <taxon>Paenibacillaceae</taxon>
        <taxon>Paenibacillus</taxon>
    </lineage>
</organism>
<dbReference type="InterPro" id="IPR000485">
    <property type="entry name" value="AsnC-type_HTH_dom"/>
</dbReference>